<evidence type="ECO:0000256" key="10">
    <source>
        <dbReference type="ARBA" id="ARBA00022989"/>
    </source>
</evidence>
<keyword evidence="8" id="KW-0479">Metal-binding</keyword>
<evidence type="ECO:0000259" key="19">
    <source>
        <dbReference type="Pfam" id="PF02709"/>
    </source>
</evidence>
<comment type="subcellular location">
    <subcellularLocation>
        <location evidence="2">Golgi apparatus membrane</location>
        <topology evidence="2">Single-pass type II membrane protein</topology>
    </subcellularLocation>
</comment>
<comment type="caution">
    <text evidence="21">The sequence shown here is derived from an EMBL/GenBank/DDBJ whole genome shotgun (WGS) entry which is preliminary data.</text>
</comment>
<evidence type="ECO:0000256" key="17">
    <source>
        <dbReference type="ARBA" id="ARBA00071794"/>
    </source>
</evidence>
<organism evidence="21 22">
    <name type="scientific">Polyplax serrata</name>
    <name type="common">Common mouse louse</name>
    <dbReference type="NCBI Taxonomy" id="468196"/>
    <lineage>
        <taxon>Eukaryota</taxon>
        <taxon>Metazoa</taxon>
        <taxon>Ecdysozoa</taxon>
        <taxon>Arthropoda</taxon>
        <taxon>Hexapoda</taxon>
        <taxon>Insecta</taxon>
        <taxon>Pterygota</taxon>
        <taxon>Neoptera</taxon>
        <taxon>Paraneoptera</taxon>
        <taxon>Psocodea</taxon>
        <taxon>Troctomorpha</taxon>
        <taxon>Phthiraptera</taxon>
        <taxon>Anoplura</taxon>
        <taxon>Polyplacidae</taxon>
        <taxon>Polyplax</taxon>
    </lineage>
</organism>
<sequence length="293" mass="34469">MCLFVLMRDEYTSPNQVTAKQGGSQQTNNLITFNHKLALLVPFRDRFNELLKFAPHMTRFLRQQSINHEIYILNQVDGYRFNRASLINVGFQFTKNECDYIAMHDVDLLPLNNQLRYDYPQNGVFHISSPSLHPKYDYPTFVGGILLVKREDFELVNGMSNRYWGWGLEDDEFYVRLKDANIEVFRPTNITTNKQNTFWHFHDKQVRKRDTQKCFNQREVTRKRDHQTGLHDVDYKIESVQVMSIDDSTLKVLNIRLMCNRNLTPWCTCDPLPQAHASSKMQRPTGVNAKTKL</sequence>
<dbReference type="EC" id="2.4.1.133" evidence="16"/>
<keyword evidence="13" id="KW-0325">Glycoprotein</keyword>
<evidence type="ECO:0000256" key="2">
    <source>
        <dbReference type="ARBA" id="ARBA00004323"/>
    </source>
</evidence>
<evidence type="ECO:0000256" key="14">
    <source>
        <dbReference type="ARBA" id="ARBA00023211"/>
    </source>
</evidence>
<dbReference type="InterPro" id="IPR027995">
    <property type="entry name" value="Galactosyl_T_N"/>
</dbReference>
<evidence type="ECO:0000256" key="18">
    <source>
        <dbReference type="ARBA" id="ARBA00082548"/>
    </source>
</evidence>
<keyword evidence="10" id="KW-1133">Transmembrane helix</keyword>
<dbReference type="GO" id="GO:0030166">
    <property type="term" value="P:proteoglycan biosynthetic process"/>
    <property type="evidence" value="ECO:0007669"/>
    <property type="project" value="TreeGrafter"/>
</dbReference>
<accession>A0AAN8P673</accession>
<dbReference type="GO" id="GO:0005975">
    <property type="term" value="P:carbohydrate metabolic process"/>
    <property type="evidence" value="ECO:0007669"/>
    <property type="project" value="InterPro"/>
</dbReference>
<evidence type="ECO:0000256" key="4">
    <source>
        <dbReference type="ARBA" id="ARBA00005735"/>
    </source>
</evidence>
<name>A0AAN8P673_POLSC</name>
<comment type="similarity">
    <text evidence="4">Belongs to the glycosyltransferase 7 family.</text>
</comment>
<dbReference type="InterPro" id="IPR003859">
    <property type="entry name" value="Galactosyl_T"/>
</dbReference>
<dbReference type="PRINTS" id="PR02050">
    <property type="entry name" value="B14GALTRFASE"/>
</dbReference>
<keyword evidence="12" id="KW-0472">Membrane</keyword>
<comment type="catalytic activity">
    <reaction evidence="15">
        <text>3-O-(beta-D-xylosyl)-L-seryl-[protein] + UDP-alpha-D-galactose = 3-O-(beta-D-galactosyl-(1-&gt;4)-beta-D-xylosyl)-L-seryl-[protein] + UDP + H(+)</text>
        <dbReference type="Rhea" id="RHEA:15297"/>
        <dbReference type="Rhea" id="RHEA-COMP:12567"/>
        <dbReference type="Rhea" id="RHEA-COMP:12570"/>
        <dbReference type="ChEBI" id="CHEBI:15378"/>
        <dbReference type="ChEBI" id="CHEBI:58223"/>
        <dbReference type="ChEBI" id="CHEBI:66914"/>
        <dbReference type="ChEBI" id="CHEBI:132085"/>
        <dbReference type="ChEBI" id="CHEBI:132088"/>
        <dbReference type="EC" id="2.4.1.133"/>
    </reaction>
</comment>
<evidence type="ECO:0000256" key="1">
    <source>
        <dbReference type="ARBA" id="ARBA00001936"/>
    </source>
</evidence>
<dbReference type="GO" id="GO:0046872">
    <property type="term" value="F:metal ion binding"/>
    <property type="evidence" value="ECO:0007669"/>
    <property type="project" value="UniProtKB-KW"/>
</dbReference>
<comment type="cofactor">
    <cofactor evidence="1">
        <name>Mn(2+)</name>
        <dbReference type="ChEBI" id="CHEBI:29035"/>
    </cofactor>
</comment>
<dbReference type="Proteomes" id="UP001372834">
    <property type="component" value="Unassembled WGS sequence"/>
</dbReference>
<dbReference type="InterPro" id="IPR027791">
    <property type="entry name" value="Galactosyl_T_C"/>
</dbReference>
<evidence type="ECO:0000256" key="9">
    <source>
        <dbReference type="ARBA" id="ARBA00022968"/>
    </source>
</evidence>
<protein>
    <recommendedName>
        <fullName evidence="17">Beta-1,4-galactosyltransferase 7</fullName>
        <ecNumber evidence="16">2.4.1.133</ecNumber>
    </recommendedName>
    <alternativeName>
        <fullName evidence="18">Proteoglycan UDP-galactose:beta-xylose beta1,4-galactosyltransferase I</fullName>
    </alternativeName>
</protein>
<dbReference type="InterPro" id="IPR029044">
    <property type="entry name" value="Nucleotide-diphossugar_trans"/>
</dbReference>
<keyword evidence="7" id="KW-0812">Transmembrane</keyword>
<evidence type="ECO:0000256" key="11">
    <source>
        <dbReference type="ARBA" id="ARBA00023034"/>
    </source>
</evidence>
<evidence type="ECO:0000256" key="3">
    <source>
        <dbReference type="ARBA" id="ARBA00004922"/>
    </source>
</evidence>
<dbReference type="Pfam" id="PF13733">
    <property type="entry name" value="Glyco_transf_7N"/>
    <property type="match status" value="1"/>
</dbReference>
<evidence type="ECO:0000256" key="15">
    <source>
        <dbReference type="ARBA" id="ARBA00051458"/>
    </source>
</evidence>
<keyword evidence="11" id="KW-0333">Golgi apparatus</keyword>
<evidence type="ECO:0000256" key="7">
    <source>
        <dbReference type="ARBA" id="ARBA00022692"/>
    </source>
</evidence>
<evidence type="ECO:0000256" key="5">
    <source>
        <dbReference type="ARBA" id="ARBA00022676"/>
    </source>
</evidence>
<dbReference type="FunFam" id="3.90.550.10:FF:000062">
    <property type="entry name" value="beta-1,4-galactosyltransferase 7 isoform X1"/>
    <property type="match status" value="1"/>
</dbReference>
<keyword evidence="14" id="KW-0464">Manganese</keyword>
<evidence type="ECO:0000259" key="20">
    <source>
        <dbReference type="Pfam" id="PF13733"/>
    </source>
</evidence>
<dbReference type="EMBL" id="JAWJWE010000006">
    <property type="protein sequence ID" value="KAK6633113.1"/>
    <property type="molecule type" value="Genomic_DNA"/>
</dbReference>
<proteinExistence type="inferred from homology"/>
<evidence type="ECO:0000256" key="6">
    <source>
        <dbReference type="ARBA" id="ARBA00022679"/>
    </source>
</evidence>
<keyword evidence="9" id="KW-0735">Signal-anchor</keyword>
<dbReference type="Gene3D" id="3.90.550.10">
    <property type="entry name" value="Spore Coat Polysaccharide Biosynthesis Protein SpsA, Chain A"/>
    <property type="match status" value="1"/>
</dbReference>
<dbReference type="PANTHER" id="PTHR19300:SF30">
    <property type="entry name" value="BETA-1,4-GALACTOSYLTRANSFERASE 7"/>
    <property type="match status" value="1"/>
</dbReference>
<evidence type="ECO:0000256" key="8">
    <source>
        <dbReference type="ARBA" id="ARBA00022723"/>
    </source>
</evidence>
<keyword evidence="6" id="KW-0808">Transferase</keyword>
<comment type="pathway">
    <text evidence="3">Protein modification; protein glycosylation.</text>
</comment>
<dbReference type="AlphaFoldDB" id="A0AAN8P673"/>
<dbReference type="GO" id="GO:0046525">
    <property type="term" value="F:xylosylprotein 4-beta-galactosyltransferase activity"/>
    <property type="evidence" value="ECO:0007669"/>
    <property type="project" value="UniProtKB-EC"/>
</dbReference>
<feature type="domain" description="Galactosyltransferase N-terminal" evidence="20">
    <location>
        <begin position="17"/>
        <end position="117"/>
    </location>
</feature>
<evidence type="ECO:0000313" key="21">
    <source>
        <dbReference type="EMBL" id="KAK6633113.1"/>
    </source>
</evidence>
<dbReference type="Pfam" id="PF02709">
    <property type="entry name" value="Glyco_transf_7C"/>
    <property type="match status" value="1"/>
</dbReference>
<dbReference type="GO" id="GO:0000139">
    <property type="term" value="C:Golgi membrane"/>
    <property type="evidence" value="ECO:0007669"/>
    <property type="project" value="UniProtKB-SubCell"/>
</dbReference>
<dbReference type="PANTHER" id="PTHR19300">
    <property type="entry name" value="BETA-1,4-GALACTOSYLTRANSFERASE"/>
    <property type="match status" value="1"/>
</dbReference>
<dbReference type="SUPFAM" id="SSF53448">
    <property type="entry name" value="Nucleotide-diphospho-sugar transferases"/>
    <property type="match status" value="1"/>
</dbReference>
<evidence type="ECO:0000256" key="16">
    <source>
        <dbReference type="ARBA" id="ARBA00066515"/>
    </source>
</evidence>
<evidence type="ECO:0000256" key="12">
    <source>
        <dbReference type="ARBA" id="ARBA00023136"/>
    </source>
</evidence>
<keyword evidence="5" id="KW-0328">Glycosyltransferase</keyword>
<evidence type="ECO:0000313" key="22">
    <source>
        <dbReference type="Proteomes" id="UP001372834"/>
    </source>
</evidence>
<feature type="domain" description="Galactosyltransferase C-terminal" evidence="19">
    <location>
        <begin position="125"/>
        <end position="198"/>
    </location>
</feature>
<reference evidence="21 22" key="1">
    <citation type="submission" date="2023-10" db="EMBL/GenBank/DDBJ databases">
        <title>Genomes of two closely related lineages of the louse Polyplax serrata with different host specificities.</title>
        <authorList>
            <person name="Martinu J."/>
            <person name="Tarabai H."/>
            <person name="Stefka J."/>
            <person name="Hypsa V."/>
        </authorList>
    </citation>
    <scope>NUCLEOTIDE SEQUENCE [LARGE SCALE GENOMIC DNA]</scope>
    <source>
        <strain evidence="21">HR10_N</strain>
    </source>
</reference>
<evidence type="ECO:0000256" key="13">
    <source>
        <dbReference type="ARBA" id="ARBA00023180"/>
    </source>
</evidence>
<gene>
    <name evidence="21" type="ORF">RUM43_012857</name>
</gene>